<feature type="compositionally biased region" description="Polar residues" evidence="1">
    <location>
        <begin position="676"/>
        <end position="695"/>
    </location>
</feature>
<feature type="compositionally biased region" description="Polar residues" evidence="1">
    <location>
        <begin position="652"/>
        <end position="662"/>
    </location>
</feature>
<feature type="compositionally biased region" description="Basic and acidic residues" evidence="1">
    <location>
        <begin position="323"/>
        <end position="332"/>
    </location>
</feature>
<reference evidence="2 3" key="1">
    <citation type="submission" date="2019-12" db="EMBL/GenBank/DDBJ databases">
        <title>Draft genome sequence of the ascomycete Xylaria multiplex DSM 110363.</title>
        <authorList>
            <person name="Buettner E."/>
            <person name="Kellner H."/>
        </authorList>
    </citation>
    <scope>NUCLEOTIDE SEQUENCE [LARGE SCALE GENOMIC DNA]</scope>
    <source>
        <strain evidence="2 3">DSM 110363</strain>
    </source>
</reference>
<proteinExistence type="predicted"/>
<name>A0A7C8MUV3_9PEZI</name>
<organism evidence="2 3">
    <name type="scientific">Xylaria multiplex</name>
    <dbReference type="NCBI Taxonomy" id="323545"/>
    <lineage>
        <taxon>Eukaryota</taxon>
        <taxon>Fungi</taxon>
        <taxon>Dikarya</taxon>
        <taxon>Ascomycota</taxon>
        <taxon>Pezizomycotina</taxon>
        <taxon>Sordariomycetes</taxon>
        <taxon>Xylariomycetidae</taxon>
        <taxon>Xylariales</taxon>
        <taxon>Xylariaceae</taxon>
        <taxon>Xylaria</taxon>
    </lineage>
</organism>
<protein>
    <submittedName>
        <fullName evidence="2">Uncharacterized protein</fullName>
    </submittedName>
</protein>
<dbReference type="AlphaFoldDB" id="A0A7C8MUV3"/>
<comment type="caution">
    <text evidence="2">The sequence shown here is derived from an EMBL/GenBank/DDBJ whole genome shotgun (WGS) entry which is preliminary data.</text>
</comment>
<dbReference type="InParanoid" id="A0A7C8MUV3"/>
<evidence type="ECO:0000313" key="2">
    <source>
        <dbReference type="EMBL" id="KAF2968595.1"/>
    </source>
</evidence>
<gene>
    <name evidence="2" type="ORF">GQX73_g4974</name>
</gene>
<sequence length="703" mass="80130">MADSITNFDFSDSQQDMLDNMYSDVNFNEDSDPFQGVDLNTDIDAEFEDRLALDFPAGKVQAPEVPASSMQQPDALDSCAPEPSKNEVYSQFINPQLTVTHPINTVPRIPSFGNLGMGWPNSQQADGLLTYNPAILAQPQGNQMCAPYVPMGTQFLGQQMYQQPIITQTNGQPMVYGQFQQPIGLQMSGQQIVHQQSASPVQQVSRAPQRRSSPQTNPQMPPLPAMPLPMDPSMPPRPINYLSQPIINRSHPSPPLPYFPLDFSRHSKQPPSPGTETTRPPPKRPTKNHLGEPLLNDKIPRRTHTKKGNSDVEPERYYGPSPKKPDSWGPRDEKGRYLFTYTDKGELTPGKLFTSHQMRQYLLGPQPNDTFDPPGRLPGVKHLRKKFRQGLTLWIGWPAAMANSRYPRGGESTKCRFRNCQYRHTIALGEPWVIFDERQNIDGELVNPFHNAGFVHLFCLEYHFDIIHLWHLVDIRPDYRTFKRESHPYFCLEHKLPYIDEELRTWWMAEYEVWAQRRMYGERRIRTFENSLTQCLINFKLDHEPKAQTRNRQKRGGADMSKHRGNPELKRKFLLYKKYGLLDDQGFPIAEAAATLQEIENMQRANSRFGNYPDVQPTQPVHNTEPRYLNQSPQVPNVPDTPGRKRGLDETAQPSGGASENPTVIGEPSPKRQKLENTAPTPTSAFEESTYSTTYVDHGTMEA</sequence>
<feature type="compositionally biased region" description="Polar residues" evidence="1">
    <location>
        <begin position="190"/>
        <end position="217"/>
    </location>
</feature>
<evidence type="ECO:0000313" key="3">
    <source>
        <dbReference type="Proteomes" id="UP000481858"/>
    </source>
</evidence>
<feature type="compositionally biased region" description="Polar residues" evidence="1">
    <location>
        <begin position="241"/>
        <end position="251"/>
    </location>
</feature>
<dbReference type="Proteomes" id="UP000481858">
    <property type="component" value="Unassembled WGS sequence"/>
</dbReference>
<feature type="region of interest" description="Disordered" evidence="1">
    <location>
        <begin position="190"/>
        <end position="332"/>
    </location>
</feature>
<evidence type="ECO:0000256" key="1">
    <source>
        <dbReference type="SAM" id="MobiDB-lite"/>
    </source>
</evidence>
<keyword evidence="3" id="KW-1185">Reference proteome</keyword>
<feature type="compositionally biased region" description="Pro residues" evidence="1">
    <location>
        <begin position="219"/>
        <end position="238"/>
    </location>
</feature>
<dbReference type="EMBL" id="WUBL01000048">
    <property type="protein sequence ID" value="KAF2968595.1"/>
    <property type="molecule type" value="Genomic_DNA"/>
</dbReference>
<dbReference type="OrthoDB" id="5307331at2759"/>
<accession>A0A7C8MUV3</accession>
<feature type="region of interest" description="Disordered" evidence="1">
    <location>
        <begin position="608"/>
        <end position="703"/>
    </location>
</feature>